<proteinExistence type="predicted"/>
<evidence type="ECO:0000256" key="1">
    <source>
        <dbReference type="SAM" id="Phobius"/>
    </source>
</evidence>
<dbReference type="Proteomes" id="UP000010146">
    <property type="component" value="Unassembled WGS sequence"/>
</dbReference>
<dbReference type="EMBL" id="ABXP02000109">
    <property type="protein sequence ID" value="KKC28977.1"/>
    <property type="molecule type" value="Genomic_DNA"/>
</dbReference>
<comment type="caution">
    <text evidence="2">The sequence shown here is derived from an EMBL/GenBank/DDBJ whole genome shotgun (WGS) entry which is preliminary data.</text>
</comment>
<reference evidence="2 3" key="1">
    <citation type="submission" date="2008-07" db="EMBL/GenBank/DDBJ databases">
        <authorList>
            <person name="Gonzalez J."/>
            <person name="Sokolova T."/>
            <person name="Ferriera S."/>
            <person name="Johnson J."/>
            <person name="Kravitz S."/>
            <person name="Beeson K."/>
            <person name="Sutton G."/>
            <person name="Rogers Y.-H."/>
            <person name="Friedman R."/>
            <person name="Frazier M."/>
            <person name="Venter J.C."/>
        </authorList>
    </citation>
    <scope>NUCLEOTIDE SEQUENCE [LARGE SCALE GENOMIC DNA]</scope>
    <source>
        <strain evidence="2 3">DSM 12653</strain>
    </source>
</reference>
<name>A0A0F5PJY8_9THEO</name>
<keyword evidence="1" id="KW-0812">Transmembrane</keyword>
<dbReference type="GO" id="GO:0022857">
    <property type="term" value="F:transmembrane transporter activity"/>
    <property type="evidence" value="ECO:0007669"/>
    <property type="project" value="InterPro"/>
</dbReference>
<feature type="transmembrane region" description="Helical" evidence="1">
    <location>
        <begin position="23"/>
        <end position="46"/>
    </location>
</feature>
<keyword evidence="1" id="KW-0472">Membrane</keyword>
<protein>
    <submittedName>
        <fullName evidence="2">Membrane protein</fullName>
    </submittedName>
</protein>
<reference evidence="3" key="3">
    <citation type="submission" date="2015-02" db="EMBL/GenBank/DDBJ databases">
        <title>Genome analysis of three genomes within the thermophilic hydrogenogenic bacterial species Caldanaerobacter subterraneus.</title>
        <authorList>
            <person name="Sant'Anna F.H."/>
            <person name="Lebedinsky A."/>
            <person name="Sokolova T."/>
            <person name="Robb F.T."/>
            <person name="Gonzalez J.M."/>
        </authorList>
    </citation>
    <scope>NUCLEOTIDE SEQUENCE [LARGE SCALE GENOMIC DNA]</scope>
    <source>
        <strain evidence="3">DSM 12653</strain>
    </source>
</reference>
<evidence type="ECO:0000313" key="3">
    <source>
        <dbReference type="Proteomes" id="UP000010146"/>
    </source>
</evidence>
<feature type="transmembrane region" description="Helical" evidence="1">
    <location>
        <begin position="89"/>
        <end position="111"/>
    </location>
</feature>
<dbReference type="InterPro" id="IPR024529">
    <property type="entry name" value="ECF_trnsprt_substrate-spec"/>
</dbReference>
<organism evidence="2 3">
    <name type="scientific">Caldanaerobacter subterraneus subsp. pacificus DSM 12653</name>
    <dbReference type="NCBI Taxonomy" id="391606"/>
    <lineage>
        <taxon>Bacteria</taxon>
        <taxon>Bacillati</taxon>
        <taxon>Bacillota</taxon>
        <taxon>Clostridia</taxon>
        <taxon>Thermoanaerobacterales</taxon>
        <taxon>Thermoanaerobacteraceae</taxon>
        <taxon>Caldanaerobacter</taxon>
    </lineage>
</organism>
<sequence>MWNVQIRTLREKQVFAKLTLRQMAVAGMLSAIAIVLSTTVLGYIPLGIASATTMHIPAIIGGVLEGPIVGAFVGLIFGITSFLRANTPLFANPVVAILPRIFIGVVAYYVYRWTKNSAIAAAAGTLTNTIGVLSLAVIFKYLPWQVAAFVALRNGIPEIIVASLLVTAVVKSVKKAYNR</sequence>
<feature type="transmembrane region" description="Helical" evidence="1">
    <location>
        <begin position="58"/>
        <end position="83"/>
    </location>
</feature>
<gene>
    <name evidence="2" type="ORF">CDSM653_02059</name>
</gene>
<reference evidence="2 3" key="2">
    <citation type="journal article" date="2015" name="BMC Genomics">
        <title>Analysis of three genomes within the thermophilic bacterial species Caldanaerobacter subterraneus with a focus on carbon monoxide dehydrogenase evolution and hydrolase diversity.</title>
        <authorList>
            <person name="Sant'Anna F.H."/>
            <person name="Lebedinsky A.V."/>
            <person name="Sokolova T.G."/>
            <person name="Robb F.T."/>
            <person name="Gonzalez J.M."/>
        </authorList>
    </citation>
    <scope>NUCLEOTIDE SEQUENCE [LARGE SCALE GENOMIC DNA]</scope>
    <source>
        <strain evidence="2 3">DSM 12653</strain>
    </source>
</reference>
<dbReference type="Gene3D" id="1.10.1760.20">
    <property type="match status" value="1"/>
</dbReference>
<dbReference type="Pfam" id="PF12822">
    <property type="entry name" value="ECF_trnsprt"/>
    <property type="match status" value="1"/>
</dbReference>
<feature type="transmembrane region" description="Helical" evidence="1">
    <location>
        <begin position="118"/>
        <end position="142"/>
    </location>
</feature>
<keyword evidence="1" id="KW-1133">Transmembrane helix</keyword>
<evidence type="ECO:0000313" key="2">
    <source>
        <dbReference type="EMBL" id="KKC28977.1"/>
    </source>
</evidence>
<feature type="transmembrane region" description="Helical" evidence="1">
    <location>
        <begin position="148"/>
        <end position="170"/>
    </location>
</feature>
<dbReference type="AlphaFoldDB" id="A0A0F5PJY8"/>
<accession>A0A0F5PJY8</accession>